<proteinExistence type="predicted"/>
<dbReference type="EMBL" id="CAXAMN010027805">
    <property type="protein sequence ID" value="CAK9113055.1"/>
    <property type="molecule type" value="Genomic_DNA"/>
</dbReference>
<evidence type="ECO:0000313" key="3">
    <source>
        <dbReference type="Proteomes" id="UP001642484"/>
    </source>
</evidence>
<dbReference type="InterPro" id="IPR011990">
    <property type="entry name" value="TPR-like_helical_dom_sf"/>
</dbReference>
<dbReference type="Proteomes" id="UP001642484">
    <property type="component" value="Unassembled WGS sequence"/>
</dbReference>
<organism evidence="2 3">
    <name type="scientific">Durusdinium trenchii</name>
    <dbReference type="NCBI Taxonomy" id="1381693"/>
    <lineage>
        <taxon>Eukaryota</taxon>
        <taxon>Sar</taxon>
        <taxon>Alveolata</taxon>
        <taxon>Dinophyceae</taxon>
        <taxon>Suessiales</taxon>
        <taxon>Symbiodiniaceae</taxon>
        <taxon>Durusdinium</taxon>
    </lineage>
</organism>
<keyword evidence="3" id="KW-1185">Reference proteome</keyword>
<feature type="region of interest" description="Disordered" evidence="1">
    <location>
        <begin position="193"/>
        <end position="250"/>
    </location>
</feature>
<evidence type="ECO:0000256" key="1">
    <source>
        <dbReference type="SAM" id="MobiDB-lite"/>
    </source>
</evidence>
<accession>A0ABP0SLI1</accession>
<sequence length="277" mass="30604">MLAMPTTEVQVCRGLPVDALQAATRAVEAFREGGDLAGLASALRTLASAHLQKRSSHQAASAAEESSSIFRELGDRAAEVESLLQLAVAHLEAGSQQDASAAAKRAQELCKTISDSRGHNISRELLQVTEHFDKEFRSGLWVPGKGMAAKIASGIGGEEVRKHKWFPQVQPEVVSASQKQEEQQIRDRRFGQAVPFQRKPFPWNTKQPNVQSDEKNSEEVKEEKKENQEPKKFSWSDAMPTPLERGSVDGWQCGQCGMIFTDPEDGELNLAQKEPWN</sequence>
<dbReference type="SUPFAM" id="SSF48452">
    <property type="entry name" value="TPR-like"/>
    <property type="match status" value="1"/>
</dbReference>
<evidence type="ECO:0000313" key="2">
    <source>
        <dbReference type="EMBL" id="CAK9113055.1"/>
    </source>
</evidence>
<name>A0ABP0SLI1_9DINO</name>
<comment type="caution">
    <text evidence="2">The sequence shown here is derived from an EMBL/GenBank/DDBJ whole genome shotgun (WGS) entry which is preliminary data.</text>
</comment>
<gene>
    <name evidence="2" type="ORF">CCMP2556_LOCUS52355</name>
</gene>
<protein>
    <submittedName>
        <fullName evidence="2">Uncharacterized protein</fullName>
    </submittedName>
</protein>
<dbReference type="Gene3D" id="1.25.40.10">
    <property type="entry name" value="Tetratricopeptide repeat domain"/>
    <property type="match status" value="1"/>
</dbReference>
<feature type="compositionally biased region" description="Basic and acidic residues" evidence="1">
    <location>
        <begin position="212"/>
        <end position="234"/>
    </location>
</feature>
<reference evidence="2 3" key="1">
    <citation type="submission" date="2024-02" db="EMBL/GenBank/DDBJ databases">
        <authorList>
            <person name="Chen Y."/>
            <person name="Shah S."/>
            <person name="Dougan E. K."/>
            <person name="Thang M."/>
            <person name="Chan C."/>
        </authorList>
    </citation>
    <scope>NUCLEOTIDE SEQUENCE [LARGE SCALE GENOMIC DNA]</scope>
</reference>